<gene>
    <name evidence="2" type="ORF">PFISCL1PPCAC_21537</name>
</gene>
<dbReference type="SUPFAM" id="SSF57845">
    <property type="entry name" value="B-box zinc-binding domain"/>
    <property type="match status" value="1"/>
</dbReference>
<evidence type="ECO:0000313" key="2">
    <source>
        <dbReference type="EMBL" id="GMT30240.1"/>
    </source>
</evidence>
<dbReference type="AlphaFoldDB" id="A0AAV5WI88"/>
<feature type="region of interest" description="Disordered" evidence="1">
    <location>
        <begin position="441"/>
        <end position="467"/>
    </location>
</feature>
<name>A0AAV5WI88_9BILA</name>
<evidence type="ECO:0000313" key="3">
    <source>
        <dbReference type="Proteomes" id="UP001432322"/>
    </source>
</evidence>
<evidence type="ECO:0008006" key="4">
    <source>
        <dbReference type="Google" id="ProtNLM"/>
    </source>
</evidence>
<proteinExistence type="predicted"/>
<feature type="non-terminal residue" evidence="2">
    <location>
        <position position="1"/>
    </location>
</feature>
<accession>A0AAV5WI88</accession>
<organism evidence="2 3">
    <name type="scientific">Pristionchus fissidentatus</name>
    <dbReference type="NCBI Taxonomy" id="1538716"/>
    <lineage>
        <taxon>Eukaryota</taxon>
        <taxon>Metazoa</taxon>
        <taxon>Ecdysozoa</taxon>
        <taxon>Nematoda</taxon>
        <taxon>Chromadorea</taxon>
        <taxon>Rhabditida</taxon>
        <taxon>Rhabditina</taxon>
        <taxon>Diplogasteromorpha</taxon>
        <taxon>Diplogasteroidea</taxon>
        <taxon>Neodiplogasteridae</taxon>
        <taxon>Pristionchus</taxon>
    </lineage>
</organism>
<feature type="non-terminal residue" evidence="2">
    <location>
        <position position="467"/>
    </location>
</feature>
<evidence type="ECO:0000256" key="1">
    <source>
        <dbReference type="SAM" id="MobiDB-lite"/>
    </source>
</evidence>
<comment type="caution">
    <text evidence="2">The sequence shown here is derived from an EMBL/GenBank/DDBJ whole genome shotgun (WGS) entry which is preliminary data.</text>
</comment>
<protein>
    <recommendedName>
        <fullName evidence="4">RING-type domain-containing protein</fullName>
    </recommendedName>
</protein>
<keyword evidence="3" id="KW-1185">Reference proteome</keyword>
<reference evidence="2" key="1">
    <citation type="submission" date="2023-10" db="EMBL/GenBank/DDBJ databases">
        <title>Genome assembly of Pristionchus species.</title>
        <authorList>
            <person name="Yoshida K."/>
            <person name="Sommer R.J."/>
        </authorList>
    </citation>
    <scope>NUCLEOTIDE SEQUENCE</scope>
    <source>
        <strain evidence="2">RS5133</strain>
    </source>
</reference>
<sequence length="467" mass="52035">AVKYEDEPAVDEVKFEVEEAHSNQMLSVPDRYRKCESCHVALSIPRGIDASPASRSFFLGCGHIICARCRKDNGTAFGKVWCRSCLRFCECSVLPTATNAQALSFLEANRVKCSDHPKYARDMQCPCGEMICRQCVNGSHSDHSMHEELQMIEIKMAEEWSRMRLLKETLTKEKIESAKEKREIDQAVCDAKNRIASKCTLIIAQTISRCLDLMSQMEKVRMSRAREVRNRDAVIENTIGKIEKATNMWFRSKMTPNLSARLDMQKEAIVMANCVTEEYNKMKSSPKVGDGPLMRIVYSRKDDDVILNNIAKLGKVITTNLIDGNTRQVETMPTPLLRLPRICSSDPYTNFHKALIWEERLDGIEYAASAMVVKPPLRNSIEIVPVKSADDLSGRATRFKLTCSNGGAAPAAVAATVMADATAANVVNNIKKVRTPILKGQEPLRTDVKKSQIGTSDSLDQPGPSSP</sequence>
<dbReference type="EMBL" id="BTSY01000005">
    <property type="protein sequence ID" value="GMT30240.1"/>
    <property type="molecule type" value="Genomic_DNA"/>
</dbReference>
<dbReference type="Proteomes" id="UP001432322">
    <property type="component" value="Unassembled WGS sequence"/>
</dbReference>